<dbReference type="RefSeq" id="WP_130959514.1">
    <property type="nucleotide sequence ID" value="NZ_SITD01000047.1"/>
</dbReference>
<feature type="signal peptide" evidence="2">
    <location>
        <begin position="1"/>
        <end position="21"/>
    </location>
</feature>
<reference evidence="4 5" key="1">
    <citation type="submission" date="2019-02" db="EMBL/GenBank/DDBJ databases">
        <title>Comparative genomic analysis of the Hafnia genus genomes.</title>
        <authorList>
            <person name="Zhiqiu Y."/>
            <person name="Chao Y."/>
            <person name="Yuhui D."/>
            <person name="Di H."/>
            <person name="Bin L."/>
        </authorList>
    </citation>
    <scope>NUCLEOTIDE SEQUENCE [LARGE SCALE GENOMIC DNA]</scope>
    <source>
        <strain evidence="4 5">PCM_1194</strain>
    </source>
</reference>
<gene>
    <name evidence="4" type="ORF">EYY89_09490</name>
</gene>
<comment type="caution">
    <text evidence="4">The sequence shown here is derived from an EMBL/GenBank/DDBJ whole genome shotgun (WGS) entry which is preliminary data.</text>
</comment>
<sequence length="251" mass="27732">MNIPQKMVLLLCCFASGALLSGCMTGGAAFGLGAGAVHETETAEDDPNQPPPVYGPPQIIYRIDNDRYFTLENYVSCEDGETYYNNKKKNIHVLISRASGYLFKGRLYWVSTRDDYLAFPTTDDTHNAACMGSDKGCKNVITITTDGGKTLNATTYGIYSQDPTGITKDYDMLVTNSGFYIIDFSGESRSDDMASTWKWTFDPDEESTKKYGYPGATGPDSQDGLPMNDISKVKQVRMQCDKSLIPQQKLN</sequence>
<name>A0A4Q9ESH7_9GAMM</name>
<dbReference type="InterPro" id="IPR057562">
    <property type="entry name" value="Tli3-like_dom"/>
</dbReference>
<evidence type="ECO:0000313" key="4">
    <source>
        <dbReference type="EMBL" id="TBM28290.1"/>
    </source>
</evidence>
<dbReference type="AlphaFoldDB" id="A0A4Q9ESH7"/>
<evidence type="ECO:0000256" key="1">
    <source>
        <dbReference type="SAM" id="MobiDB-lite"/>
    </source>
</evidence>
<keyword evidence="2" id="KW-0732">Signal</keyword>
<evidence type="ECO:0000313" key="5">
    <source>
        <dbReference type="Proteomes" id="UP000293380"/>
    </source>
</evidence>
<evidence type="ECO:0000256" key="2">
    <source>
        <dbReference type="SAM" id="SignalP"/>
    </source>
</evidence>
<feature type="region of interest" description="Disordered" evidence="1">
    <location>
        <begin position="207"/>
        <end position="227"/>
    </location>
</feature>
<feature type="chain" id="PRO_5020544393" description="Tli3-like domain-containing protein" evidence="2">
    <location>
        <begin position="22"/>
        <end position="251"/>
    </location>
</feature>
<dbReference type="EMBL" id="SITD01000047">
    <property type="protein sequence ID" value="TBM28290.1"/>
    <property type="molecule type" value="Genomic_DNA"/>
</dbReference>
<accession>A0A4Q9ESH7</accession>
<feature type="domain" description="Tli3-like" evidence="3">
    <location>
        <begin position="54"/>
        <end position="182"/>
    </location>
</feature>
<dbReference type="SUPFAM" id="SSF110296">
    <property type="entry name" value="Oligoxyloglucan reducing end-specific cellobiohydrolase"/>
    <property type="match status" value="1"/>
</dbReference>
<protein>
    <recommendedName>
        <fullName evidence="3">Tli3-like domain-containing protein</fullName>
    </recommendedName>
</protein>
<dbReference type="PROSITE" id="PS51257">
    <property type="entry name" value="PROKAR_LIPOPROTEIN"/>
    <property type="match status" value="1"/>
</dbReference>
<organism evidence="4 5">
    <name type="scientific">Hafnia paralvei</name>
    <dbReference type="NCBI Taxonomy" id="546367"/>
    <lineage>
        <taxon>Bacteria</taxon>
        <taxon>Pseudomonadati</taxon>
        <taxon>Pseudomonadota</taxon>
        <taxon>Gammaproteobacteria</taxon>
        <taxon>Enterobacterales</taxon>
        <taxon>Hafniaceae</taxon>
        <taxon>Hafnia</taxon>
    </lineage>
</organism>
<proteinExistence type="predicted"/>
<dbReference type="Pfam" id="PF24316">
    <property type="entry name" value="Tli3"/>
    <property type="match status" value="1"/>
</dbReference>
<evidence type="ECO:0000259" key="3">
    <source>
        <dbReference type="Pfam" id="PF24316"/>
    </source>
</evidence>
<dbReference type="Proteomes" id="UP000293380">
    <property type="component" value="Unassembled WGS sequence"/>
</dbReference>